<dbReference type="EMBL" id="UHDZ01000001">
    <property type="protein sequence ID" value="SUM67222.1"/>
    <property type="molecule type" value="Genomic_DNA"/>
</dbReference>
<keyword evidence="1" id="KW-0547">Nucleotide-binding</keyword>
<dbReference type="Gene3D" id="3.40.50.300">
    <property type="entry name" value="P-loop containing nucleotide triphosphate hydrolases"/>
    <property type="match status" value="1"/>
</dbReference>
<reference evidence="1 2" key="1">
    <citation type="submission" date="2018-06" db="EMBL/GenBank/DDBJ databases">
        <authorList>
            <consortium name="Pathogen Informatics"/>
            <person name="Doyle S."/>
        </authorList>
    </citation>
    <scope>NUCLEOTIDE SEQUENCE [LARGE SCALE GENOMIC DNA]</scope>
    <source>
        <strain evidence="1 2">NCTC11807</strain>
    </source>
</reference>
<evidence type="ECO:0000313" key="2">
    <source>
        <dbReference type="Proteomes" id="UP000255425"/>
    </source>
</evidence>
<dbReference type="GO" id="GO:0005524">
    <property type="term" value="F:ATP binding"/>
    <property type="evidence" value="ECO:0007669"/>
    <property type="project" value="UniProtKB-KW"/>
</dbReference>
<gene>
    <name evidence="1" type="ORF">NCTC11807_00142</name>
</gene>
<name>A0A380GZ39_9STAP</name>
<accession>A0A380GZ39</accession>
<dbReference type="SUPFAM" id="SSF52540">
    <property type="entry name" value="P-loop containing nucleoside triphosphate hydrolases"/>
    <property type="match status" value="1"/>
</dbReference>
<proteinExistence type="predicted"/>
<dbReference type="AlphaFoldDB" id="A0A380GZ39"/>
<organism evidence="1 2">
    <name type="scientific">Staphylococcus saccharolyticus</name>
    <dbReference type="NCBI Taxonomy" id="33028"/>
    <lineage>
        <taxon>Bacteria</taxon>
        <taxon>Bacillati</taxon>
        <taxon>Bacillota</taxon>
        <taxon>Bacilli</taxon>
        <taxon>Bacillales</taxon>
        <taxon>Staphylococcaceae</taxon>
        <taxon>Staphylococcus</taxon>
    </lineage>
</organism>
<dbReference type="Proteomes" id="UP000255425">
    <property type="component" value="Unassembled WGS sequence"/>
</dbReference>
<dbReference type="InterPro" id="IPR027417">
    <property type="entry name" value="P-loop_NTPase"/>
</dbReference>
<sequence>MSYIFITHDVQAATYLCDHLIIFKDGRIELQTATSNLYRQHNSHTKELIDKQLSF</sequence>
<keyword evidence="2" id="KW-1185">Reference proteome</keyword>
<evidence type="ECO:0000313" key="1">
    <source>
        <dbReference type="EMBL" id="SUM67222.1"/>
    </source>
</evidence>
<keyword evidence="1" id="KW-0067">ATP-binding</keyword>
<protein>
    <submittedName>
        <fullName evidence="1">Nickel transport ATP-binding protein</fullName>
    </submittedName>
</protein>